<evidence type="ECO:0000313" key="3">
    <source>
        <dbReference type="EMBL" id="PQO33931.1"/>
    </source>
</evidence>
<dbReference type="GO" id="GO:0008270">
    <property type="term" value="F:zinc ion binding"/>
    <property type="evidence" value="ECO:0007669"/>
    <property type="project" value="UniProtKB-KW"/>
</dbReference>
<dbReference type="InterPro" id="IPR011042">
    <property type="entry name" value="6-blade_b-propeller_TolB-like"/>
</dbReference>
<evidence type="ECO:0000256" key="2">
    <source>
        <dbReference type="PROSITE-ProRule" id="PRU00504"/>
    </source>
</evidence>
<dbReference type="InterPro" id="IPR001258">
    <property type="entry name" value="NHL_repeat"/>
</dbReference>
<evidence type="ECO:0008006" key="5">
    <source>
        <dbReference type="Google" id="ProtNLM"/>
    </source>
</evidence>
<dbReference type="InterPro" id="IPR050952">
    <property type="entry name" value="TRIM-NHL_E3_ligases"/>
</dbReference>
<gene>
    <name evidence="3" type="ORF">C5Y98_17075</name>
</gene>
<dbReference type="CDD" id="cd14956">
    <property type="entry name" value="NHL_like_3"/>
    <property type="match status" value="1"/>
</dbReference>
<dbReference type="PANTHER" id="PTHR24104">
    <property type="entry name" value="E3 UBIQUITIN-PROTEIN LIGASE NHLRC1-RELATED"/>
    <property type="match status" value="1"/>
</dbReference>
<dbReference type="OrthoDB" id="9799230at2"/>
<feature type="repeat" description="NHL" evidence="2">
    <location>
        <begin position="254"/>
        <end position="293"/>
    </location>
</feature>
<protein>
    <recommendedName>
        <fullName evidence="5">6-bladed beta-propeller</fullName>
    </recommendedName>
</protein>
<keyword evidence="1" id="KW-0677">Repeat</keyword>
<evidence type="ECO:0000256" key="1">
    <source>
        <dbReference type="ARBA" id="ARBA00022737"/>
    </source>
</evidence>
<dbReference type="AlphaFoldDB" id="A0A2S8FP34"/>
<name>A0A2S8FP34_9BACT</name>
<proteinExistence type="predicted"/>
<evidence type="ECO:0000313" key="4">
    <source>
        <dbReference type="Proteomes" id="UP000239388"/>
    </source>
</evidence>
<organism evidence="3 4">
    <name type="scientific">Blastopirellula marina</name>
    <dbReference type="NCBI Taxonomy" id="124"/>
    <lineage>
        <taxon>Bacteria</taxon>
        <taxon>Pseudomonadati</taxon>
        <taxon>Planctomycetota</taxon>
        <taxon>Planctomycetia</taxon>
        <taxon>Pirellulales</taxon>
        <taxon>Pirellulaceae</taxon>
        <taxon>Blastopirellula</taxon>
    </lineage>
</organism>
<dbReference type="Proteomes" id="UP000239388">
    <property type="component" value="Unassembled WGS sequence"/>
</dbReference>
<dbReference type="SUPFAM" id="SSF63829">
    <property type="entry name" value="Calcium-dependent phosphotriesterase"/>
    <property type="match status" value="1"/>
</dbReference>
<reference evidence="3 4" key="1">
    <citation type="submission" date="2018-02" db="EMBL/GenBank/DDBJ databases">
        <title>Comparative genomes isolates from brazilian mangrove.</title>
        <authorList>
            <person name="Araujo J.E."/>
            <person name="Taketani R.G."/>
            <person name="Silva M.C.P."/>
            <person name="Loureco M.V."/>
            <person name="Andreote F.D."/>
        </authorList>
    </citation>
    <scope>NUCLEOTIDE SEQUENCE [LARGE SCALE GENOMIC DNA]</scope>
    <source>
        <strain evidence="3 4">NAP PRIS-MGV</strain>
    </source>
</reference>
<comment type="caution">
    <text evidence="3">The sequence shown here is derived from an EMBL/GenBank/DDBJ whole genome shotgun (WGS) entry which is preliminary data.</text>
</comment>
<sequence>MSHKRIRLLTCAETPDIVTFFSFRNHFRHPLARLSVVYALLCVVSLGCVPVGEPSTEPEVVWGRRGVSDGMFEKPRAAAISPEDEIFIVDMTARIQVFDLDGNFLRAWQIPEFYKGRPSGLSFNSDGNLLVADTHYNRMLVYTPDGKLLDDQTIGGIEGSQPGEFGFVTDAVQDSQGNYYISEYGQHDRIQKFDPQGNFLFQWGGHGQVPGQFIRPQNMVVDENDHIWVADACNHRIQVFDATGDEAKLIKIWGEHGSEPGKMGYPYDLQLDGEGHLYVVEYSNHRVQKFDLEGKSLATWGVSGRQPGQLASPWALVRDRYGRIHVIDSENHRVQRIRL</sequence>
<dbReference type="Pfam" id="PF01436">
    <property type="entry name" value="NHL"/>
    <property type="match status" value="2"/>
</dbReference>
<feature type="repeat" description="NHL" evidence="2">
    <location>
        <begin position="117"/>
        <end position="145"/>
    </location>
</feature>
<accession>A0A2S8FP34</accession>
<dbReference type="EMBL" id="PUIB01000017">
    <property type="protein sequence ID" value="PQO33931.1"/>
    <property type="molecule type" value="Genomic_DNA"/>
</dbReference>
<feature type="repeat" description="NHL" evidence="2">
    <location>
        <begin position="200"/>
        <end position="243"/>
    </location>
</feature>
<dbReference type="PANTHER" id="PTHR24104:SF25">
    <property type="entry name" value="PROTEIN LIN-41"/>
    <property type="match status" value="1"/>
</dbReference>
<dbReference type="Gene3D" id="2.120.10.30">
    <property type="entry name" value="TolB, C-terminal domain"/>
    <property type="match status" value="3"/>
</dbReference>
<dbReference type="PROSITE" id="PS51125">
    <property type="entry name" value="NHL"/>
    <property type="match status" value="3"/>
</dbReference>